<sequence>MSTSKARKSLASVKASGAGKSSAAKARPAPGQAGSEPAIASSSASAAGLLTPYLSSNGDWSSVHPEVKKTIRGGDFASMEELFGSTPGVGQLIELSLSWFADDHGGVDIEWYVDADPITKRGVQRSIAPSRFNRALQETTCEEYKQRLLLEGQPQSVAGEAWCHWTGEQKEFPIMALSYNHRTNAFYRADEEQPENPNVSGVRLRGLKRVRVLAWWTPEVVFKFLATAHNRYHQGSGASVVELCETALNLEASWRQSCEHTGMTYSNPRYQQCYQAWAKNGCLRCRGVRYRFWVSGLR</sequence>
<proteinExistence type="predicted"/>
<dbReference type="OrthoDB" id="419475at2759"/>
<organism evidence="2 3">
    <name type="scientific">Symbiodinium natans</name>
    <dbReference type="NCBI Taxonomy" id="878477"/>
    <lineage>
        <taxon>Eukaryota</taxon>
        <taxon>Sar</taxon>
        <taxon>Alveolata</taxon>
        <taxon>Dinophyceae</taxon>
        <taxon>Suessiales</taxon>
        <taxon>Symbiodiniaceae</taxon>
        <taxon>Symbiodinium</taxon>
    </lineage>
</organism>
<evidence type="ECO:0000313" key="3">
    <source>
        <dbReference type="Proteomes" id="UP000604046"/>
    </source>
</evidence>
<feature type="compositionally biased region" description="Low complexity" evidence="1">
    <location>
        <begin position="9"/>
        <end position="26"/>
    </location>
</feature>
<protein>
    <submittedName>
        <fullName evidence="2">Uncharacterized protein</fullName>
    </submittedName>
</protein>
<accession>A0A812LUE1</accession>
<keyword evidence="3" id="KW-1185">Reference proteome</keyword>
<reference evidence="2" key="1">
    <citation type="submission" date="2021-02" db="EMBL/GenBank/DDBJ databases">
        <authorList>
            <person name="Dougan E. K."/>
            <person name="Rhodes N."/>
            <person name="Thang M."/>
            <person name="Chan C."/>
        </authorList>
    </citation>
    <scope>NUCLEOTIDE SEQUENCE</scope>
</reference>
<gene>
    <name evidence="2" type="ORF">SNAT2548_LOCUS11647</name>
</gene>
<dbReference type="AlphaFoldDB" id="A0A812LUE1"/>
<dbReference type="Proteomes" id="UP000604046">
    <property type="component" value="Unassembled WGS sequence"/>
</dbReference>
<name>A0A812LUE1_9DINO</name>
<dbReference type="EMBL" id="CAJNDS010001058">
    <property type="protein sequence ID" value="CAE7245934.1"/>
    <property type="molecule type" value="Genomic_DNA"/>
</dbReference>
<evidence type="ECO:0000313" key="2">
    <source>
        <dbReference type="EMBL" id="CAE7245934.1"/>
    </source>
</evidence>
<evidence type="ECO:0000256" key="1">
    <source>
        <dbReference type="SAM" id="MobiDB-lite"/>
    </source>
</evidence>
<comment type="caution">
    <text evidence="2">The sequence shown here is derived from an EMBL/GenBank/DDBJ whole genome shotgun (WGS) entry which is preliminary data.</text>
</comment>
<feature type="region of interest" description="Disordered" evidence="1">
    <location>
        <begin position="1"/>
        <end position="38"/>
    </location>
</feature>